<protein>
    <recommendedName>
        <fullName evidence="1">Potassium channel domain-containing protein</fullName>
    </recommendedName>
</protein>
<keyword evidence="3" id="KW-1185">Reference proteome</keyword>
<feature type="domain" description="Potassium channel" evidence="1">
    <location>
        <begin position="98"/>
        <end position="153"/>
    </location>
</feature>
<dbReference type="AlphaFoldDB" id="A0A1L7I0M8"/>
<dbReference type="STRING" id="1229726.GRFL_0030"/>
<proteinExistence type="predicted"/>
<dbReference type="OrthoDB" id="3422146at2"/>
<organism evidence="2 3">
    <name type="scientific">Christiangramia flava JLT2011</name>
    <dbReference type="NCBI Taxonomy" id="1229726"/>
    <lineage>
        <taxon>Bacteria</taxon>
        <taxon>Pseudomonadati</taxon>
        <taxon>Bacteroidota</taxon>
        <taxon>Flavobacteriia</taxon>
        <taxon>Flavobacteriales</taxon>
        <taxon>Flavobacteriaceae</taxon>
        <taxon>Christiangramia</taxon>
    </lineage>
</organism>
<dbReference type="SUPFAM" id="SSF81324">
    <property type="entry name" value="Voltage-gated potassium channels"/>
    <property type="match status" value="1"/>
</dbReference>
<sequence length="327" mass="37600">MIFLLIGILLYLAVVSDIIQTTLSMQGGGWITTRLAHYLWNGFLLLAGRDGNKKFLSHCGYILLGIILITWVVLLWGSFSLMLLSVTDSVVNAQTKLPADIWNKFYFAGFNIATLGLGDYVPGNDWWKFVTNVYAFTGLILLTMSVTYLVPVLSAVIEQRKLAIKLEILGPDAETILADLLQEKTYVMNHKLDEISDSLIKHTQNHRAYPIIHYFHSYKPEKAIVLQLAKLFEVYYLIKFHLKAEWQPAKIHISSLEDSFVNYTNIVRDVTHMNLIEELPEAFTYKELETKYYQLEKPNPETLEAINERRKVFHSLVIKDGWKPKTN</sequence>
<dbReference type="InterPro" id="IPR013099">
    <property type="entry name" value="K_chnl_dom"/>
</dbReference>
<evidence type="ECO:0000259" key="1">
    <source>
        <dbReference type="Pfam" id="PF07885"/>
    </source>
</evidence>
<accession>A0A1L7I0M8</accession>
<dbReference type="RefSeq" id="WP_083642421.1">
    <property type="nucleotide sequence ID" value="NZ_AMRU01000010.1"/>
</dbReference>
<dbReference type="Gene3D" id="1.10.287.70">
    <property type="match status" value="1"/>
</dbReference>
<dbReference type="EMBL" id="CP016359">
    <property type="protein sequence ID" value="APU66754.1"/>
    <property type="molecule type" value="Genomic_DNA"/>
</dbReference>
<dbReference type="Pfam" id="PF07885">
    <property type="entry name" value="Ion_trans_2"/>
    <property type="match status" value="1"/>
</dbReference>
<name>A0A1L7I0M8_9FLAO</name>
<dbReference type="KEGG" id="gfl:GRFL_0030"/>
<gene>
    <name evidence="2" type="ORF">GRFL_0030</name>
</gene>
<evidence type="ECO:0000313" key="3">
    <source>
        <dbReference type="Proteomes" id="UP000186230"/>
    </source>
</evidence>
<dbReference type="Proteomes" id="UP000186230">
    <property type="component" value="Chromosome"/>
</dbReference>
<reference evidence="2 3" key="1">
    <citation type="submission" date="2016-07" db="EMBL/GenBank/DDBJ databases">
        <title>Multi-omics approach to identify versatile polysaccharide utilization systems of a marine flavobacterium Gramella flava.</title>
        <authorList>
            <person name="Tang K."/>
        </authorList>
    </citation>
    <scope>NUCLEOTIDE SEQUENCE [LARGE SCALE GENOMIC DNA]</scope>
    <source>
        <strain evidence="2 3">JLT2011</strain>
    </source>
</reference>
<evidence type="ECO:0000313" key="2">
    <source>
        <dbReference type="EMBL" id="APU66754.1"/>
    </source>
</evidence>